<sequence length="580" mass="65984">MRTIAIIASLLITNLIFSQENKSTLCLPMFNSNSFSFELDTLESSESDVSYLIDKNYQIDLDETQFIDGKKSVGITGLNQDSKTYATLSLTVPIKIKKNAHIVLSVWVKTDSLYGVNSIAMLRLMGHRDKDTGTFPLFKFGEKTLKGSEDWTQITLAAVVKTDENFIVLSGLMQGKGKAWFDNFELKIDGEDIKNVSFFKDNNQLNTVTNTLSKYITKIEDNNLEQVSNFISNQNSKVRIIGLGEATHGTSEIYSYKSDLIKTLIKNNNVTKIALEAYYTNTEDLNTYILKGEGNLKKILANIGFWSYYTIEFKELVIWLKNYNKKTNNKIIIVGVDSQSGGNALKILTERTKRNTHISTILKELKKDSTEISDKIRISNSILQELIKTNQDKNIIMNARELSQSYFVNQYKGLKYTSVRDSLQAFNIGNVEKELASDEKMIYWAHDQHIRKKPNSAGGFLNEKYKDRYVNVGFLLENGKYSAVDKDTKKLDSDNDLKLVKCTSLENLMGKYNYPTILLNSKSALTDPYLKNNLFNKLLVKRSIGALETNYQFISLNNDPNTFFDLLIYIKDSNPSQLIK</sequence>
<keyword evidence="2" id="KW-1185">Reference proteome</keyword>
<dbReference type="InterPro" id="IPR007815">
    <property type="entry name" value="Emycin_Estase"/>
</dbReference>
<dbReference type="Gene3D" id="3.30.1870.10">
    <property type="entry name" value="EreA-like, domain 2"/>
    <property type="match status" value="1"/>
</dbReference>
<name>A0A1I3SP13_9FLAO</name>
<dbReference type="InterPro" id="IPR052036">
    <property type="entry name" value="Hydrolase/PRTase-associated"/>
</dbReference>
<gene>
    <name evidence="1" type="ORF">SAMN05443431_11137</name>
</gene>
<reference evidence="2" key="1">
    <citation type="submission" date="2016-10" db="EMBL/GenBank/DDBJ databases">
        <authorList>
            <person name="Varghese N."/>
            <person name="Submissions S."/>
        </authorList>
    </citation>
    <scope>NUCLEOTIDE SEQUENCE [LARGE SCALE GENOMIC DNA]</scope>
    <source>
        <strain evidence="2">DSM 28881</strain>
    </source>
</reference>
<dbReference type="Proteomes" id="UP000199559">
    <property type="component" value="Unassembled WGS sequence"/>
</dbReference>
<evidence type="ECO:0000313" key="2">
    <source>
        <dbReference type="Proteomes" id="UP000199559"/>
    </source>
</evidence>
<dbReference type="GO" id="GO:0046677">
    <property type="term" value="P:response to antibiotic"/>
    <property type="evidence" value="ECO:0007669"/>
    <property type="project" value="InterPro"/>
</dbReference>
<evidence type="ECO:0000313" key="1">
    <source>
        <dbReference type="EMBL" id="SFJ60475.1"/>
    </source>
</evidence>
<organism evidence="1 2">
    <name type="scientific">Olleya namhaensis</name>
    <dbReference type="NCBI Taxonomy" id="1144750"/>
    <lineage>
        <taxon>Bacteria</taxon>
        <taxon>Pseudomonadati</taxon>
        <taxon>Bacteroidota</taxon>
        <taxon>Flavobacteriia</taxon>
        <taxon>Flavobacteriales</taxon>
        <taxon>Flavobacteriaceae</taxon>
    </lineage>
</organism>
<dbReference type="STRING" id="1144750.SAMN05443431_11137"/>
<dbReference type="Gene3D" id="1.20.1440.30">
    <property type="entry name" value="Biosynthetic Protein domain"/>
    <property type="match status" value="1"/>
</dbReference>
<dbReference type="SUPFAM" id="SSF159501">
    <property type="entry name" value="EreA/ChaN-like"/>
    <property type="match status" value="1"/>
</dbReference>
<proteinExistence type="predicted"/>
<dbReference type="Gene3D" id="2.60.120.260">
    <property type="entry name" value="Galactose-binding domain-like"/>
    <property type="match status" value="1"/>
</dbReference>
<dbReference type="PANTHER" id="PTHR31299:SF0">
    <property type="entry name" value="ESTERASE, PUTATIVE (AFU_ORTHOLOGUE AFUA_1G05850)-RELATED"/>
    <property type="match status" value="1"/>
</dbReference>
<dbReference type="EMBL" id="FORM01000011">
    <property type="protein sequence ID" value="SFJ60475.1"/>
    <property type="molecule type" value="Genomic_DNA"/>
</dbReference>
<protein>
    <submittedName>
        <fullName evidence="1">Erythromycin esterase homolog</fullName>
    </submittedName>
</protein>
<accession>A0A1I3SP13</accession>
<dbReference type="Pfam" id="PF05139">
    <property type="entry name" value="Erythro_esteras"/>
    <property type="match status" value="1"/>
</dbReference>
<dbReference type="Gene3D" id="3.40.1660.10">
    <property type="entry name" value="EreA-like (biosynthetic domain)"/>
    <property type="match status" value="1"/>
</dbReference>
<dbReference type="CDD" id="cd14728">
    <property type="entry name" value="Ere-like"/>
    <property type="match status" value="1"/>
</dbReference>
<dbReference type="AlphaFoldDB" id="A0A1I3SP13"/>
<dbReference type="PANTHER" id="PTHR31299">
    <property type="entry name" value="ESTERASE, PUTATIVE (AFU_ORTHOLOGUE AFUA_1G05850)-RELATED"/>
    <property type="match status" value="1"/>
</dbReference>